<evidence type="ECO:0000256" key="2">
    <source>
        <dbReference type="ARBA" id="ARBA00022553"/>
    </source>
</evidence>
<dbReference type="Pfam" id="PF08659">
    <property type="entry name" value="KR"/>
    <property type="match status" value="1"/>
</dbReference>
<keyword evidence="2" id="KW-0597">Phosphoprotein</keyword>
<comment type="caution">
    <text evidence="4">The sequence shown here is derived from an EMBL/GenBank/DDBJ whole genome shotgun (WGS) entry which is preliminary data.</text>
</comment>
<evidence type="ECO:0000259" key="3">
    <source>
        <dbReference type="Pfam" id="PF08659"/>
    </source>
</evidence>
<organism evidence="4 5">
    <name type="scientific">Epichloe bromicola</name>
    <dbReference type="NCBI Taxonomy" id="79588"/>
    <lineage>
        <taxon>Eukaryota</taxon>
        <taxon>Fungi</taxon>
        <taxon>Dikarya</taxon>
        <taxon>Ascomycota</taxon>
        <taxon>Pezizomycotina</taxon>
        <taxon>Sordariomycetes</taxon>
        <taxon>Hypocreomycetidae</taxon>
        <taxon>Hypocreales</taxon>
        <taxon>Clavicipitaceae</taxon>
        <taxon>Epichloe</taxon>
    </lineage>
</organism>
<accession>A0ABQ0CUZ9</accession>
<dbReference type="Gene3D" id="3.40.50.720">
    <property type="entry name" value="NAD(P)-binding Rossmann-like Domain"/>
    <property type="match status" value="2"/>
</dbReference>
<evidence type="ECO:0000313" key="5">
    <source>
        <dbReference type="Proteomes" id="UP001562357"/>
    </source>
</evidence>
<dbReference type="InterPro" id="IPR050091">
    <property type="entry name" value="PKS_NRPS_Biosynth_Enz"/>
</dbReference>
<dbReference type="InterPro" id="IPR036291">
    <property type="entry name" value="NAD(P)-bd_dom_sf"/>
</dbReference>
<evidence type="ECO:0000256" key="1">
    <source>
        <dbReference type="ARBA" id="ARBA00022450"/>
    </source>
</evidence>
<dbReference type="PANTHER" id="PTHR43775:SF37">
    <property type="entry name" value="SI:DKEY-61P9.11"/>
    <property type="match status" value="1"/>
</dbReference>
<keyword evidence="1" id="KW-0596">Phosphopantetheine</keyword>
<feature type="domain" description="Ketoreductase (KR)" evidence="3">
    <location>
        <begin position="272"/>
        <end position="321"/>
    </location>
</feature>
<gene>
    <name evidence="4" type="primary">g5547</name>
    <name evidence="4" type="ORF">EsDP_00005547</name>
</gene>
<name>A0ABQ0CUZ9_9HYPO</name>
<dbReference type="SUPFAM" id="SSF51735">
    <property type="entry name" value="NAD(P)-binding Rossmann-fold domains"/>
    <property type="match status" value="2"/>
</dbReference>
<sequence length="337" mass="37320">MYQRQIHEEYDIDDDGNNCGKHIDNETDQAKNERFKSGDVVVCLKPNWLDTTLAVNEEFVFPVKDENEVNGIVSQVLPYTFATYSLQNTCHLTAHDKVLIDVSSTAQATALVRVALRAGSQVYAVSYSEDQTHALQAILGVEVCNAQSVPEDVTSNIVLTNGTLDLNMSRIKSVNNRSHLVLLPGQASLASTATLMPLFKNGLTVTFLDPLDIMSSDASGMSLFVEFSQFPQQVMSELQSSDSRVVLAFDTEKTLVPIRRMPEPLTFDGNNSYLLIGCLGGLGRSLTTWMIARGAKNFIFLSRSGADKPEAAALVADLEEMFESQNLDRQFRWYEVM</sequence>
<evidence type="ECO:0000313" key="4">
    <source>
        <dbReference type="EMBL" id="GAB0137274.1"/>
    </source>
</evidence>
<dbReference type="EMBL" id="BAAFGZ010000263">
    <property type="protein sequence ID" value="GAB0137274.1"/>
    <property type="molecule type" value="Genomic_DNA"/>
</dbReference>
<dbReference type="InterPro" id="IPR013968">
    <property type="entry name" value="PKS_KR"/>
</dbReference>
<proteinExistence type="predicted"/>
<dbReference type="Proteomes" id="UP001562357">
    <property type="component" value="Unassembled WGS sequence"/>
</dbReference>
<dbReference type="Gene3D" id="3.90.180.10">
    <property type="entry name" value="Medium-chain alcohol dehydrogenases, catalytic domain"/>
    <property type="match status" value="2"/>
</dbReference>
<dbReference type="PANTHER" id="PTHR43775">
    <property type="entry name" value="FATTY ACID SYNTHASE"/>
    <property type="match status" value="1"/>
</dbReference>
<reference evidence="5" key="1">
    <citation type="submission" date="2024-06" db="EMBL/GenBank/DDBJ databases">
        <title>Draft Genome Sequences of Epichloe bromicola Strains Isolated from Elymus ciliaris.</title>
        <authorList>
            <consortium name="Epichloe bromicola genome sequencing consortium"/>
            <person name="Miura A."/>
            <person name="Imano S."/>
            <person name="Ashida A."/>
            <person name="Sato I."/>
            <person name="Chiba S."/>
            <person name="Tanaka A."/>
            <person name="Camagna M."/>
            <person name="Takemoto D."/>
        </authorList>
    </citation>
    <scope>NUCLEOTIDE SEQUENCE [LARGE SCALE GENOMIC DNA]</scope>
    <source>
        <strain evidence="5">DP</strain>
    </source>
</reference>
<keyword evidence="5" id="KW-1185">Reference proteome</keyword>
<protein>
    <submittedName>
        <fullName evidence="4">T1pks</fullName>
    </submittedName>
</protein>